<keyword evidence="3" id="KW-1185">Reference proteome</keyword>
<gene>
    <name evidence="2" type="ORF">NDU88_002902</name>
</gene>
<comment type="caution">
    <text evidence="2">The sequence shown here is derived from an EMBL/GenBank/DDBJ whole genome shotgun (WGS) entry which is preliminary data.</text>
</comment>
<accession>A0AAV7SBW1</accession>
<name>A0AAV7SBW1_PLEWA</name>
<dbReference type="EMBL" id="JANPWB010000008">
    <property type="protein sequence ID" value="KAJ1162434.1"/>
    <property type="molecule type" value="Genomic_DNA"/>
</dbReference>
<evidence type="ECO:0000256" key="1">
    <source>
        <dbReference type="SAM" id="MobiDB-lite"/>
    </source>
</evidence>
<reference evidence="2" key="1">
    <citation type="journal article" date="2022" name="bioRxiv">
        <title>Sequencing and chromosome-scale assembly of the giantPleurodeles waltlgenome.</title>
        <authorList>
            <person name="Brown T."/>
            <person name="Elewa A."/>
            <person name="Iarovenko S."/>
            <person name="Subramanian E."/>
            <person name="Araus A.J."/>
            <person name="Petzold A."/>
            <person name="Susuki M."/>
            <person name="Suzuki K.-i.T."/>
            <person name="Hayashi T."/>
            <person name="Toyoda A."/>
            <person name="Oliveira C."/>
            <person name="Osipova E."/>
            <person name="Leigh N.D."/>
            <person name="Simon A."/>
            <person name="Yun M.H."/>
        </authorList>
    </citation>
    <scope>NUCLEOTIDE SEQUENCE</scope>
    <source>
        <strain evidence="2">20211129_DDA</strain>
        <tissue evidence="2">Liver</tissue>
    </source>
</reference>
<protein>
    <submittedName>
        <fullName evidence="2">Uncharacterized protein</fullName>
    </submittedName>
</protein>
<dbReference type="AlphaFoldDB" id="A0AAV7SBW1"/>
<proteinExistence type="predicted"/>
<organism evidence="2 3">
    <name type="scientific">Pleurodeles waltl</name>
    <name type="common">Iberian ribbed newt</name>
    <dbReference type="NCBI Taxonomy" id="8319"/>
    <lineage>
        <taxon>Eukaryota</taxon>
        <taxon>Metazoa</taxon>
        <taxon>Chordata</taxon>
        <taxon>Craniata</taxon>
        <taxon>Vertebrata</taxon>
        <taxon>Euteleostomi</taxon>
        <taxon>Amphibia</taxon>
        <taxon>Batrachia</taxon>
        <taxon>Caudata</taxon>
        <taxon>Salamandroidea</taxon>
        <taxon>Salamandridae</taxon>
        <taxon>Pleurodelinae</taxon>
        <taxon>Pleurodeles</taxon>
    </lineage>
</organism>
<sequence>MSTEPEFVVVKLTDPLPSGLSPQPDLAKKPPGSQPALLQTFLEPLTPSAPSPAFQNLLVPLNPEFLEPDSEPTVLFNAMLSTIVRVTVPSGVSTAPTVLYGLLMFIGLNSLPFSAGPSASAEGPASFTKAQRYTVPQLAMACPPPPKNSLFALPSTPAVAY</sequence>
<evidence type="ECO:0000313" key="3">
    <source>
        <dbReference type="Proteomes" id="UP001066276"/>
    </source>
</evidence>
<evidence type="ECO:0000313" key="2">
    <source>
        <dbReference type="EMBL" id="KAJ1162434.1"/>
    </source>
</evidence>
<feature type="region of interest" description="Disordered" evidence="1">
    <location>
        <begin position="14"/>
        <end position="34"/>
    </location>
</feature>
<dbReference type="Proteomes" id="UP001066276">
    <property type="component" value="Chromosome 4_2"/>
</dbReference>